<reference evidence="8" key="1">
    <citation type="submission" date="2025-05" db="UniProtKB">
        <authorList>
            <consortium name="RefSeq"/>
        </authorList>
    </citation>
    <scope>NUCLEOTIDE SEQUENCE [LARGE SCALE GENOMIC DNA]</scope>
</reference>
<dbReference type="PANTHER" id="PTHR13902">
    <property type="entry name" value="SERINE/THREONINE-PROTEIN KINASE WNK WITH NO LYSINE -RELATED"/>
    <property type="match status" value="1"/>
</dbReference>
<evidence type="ECO:0000313" key="8">
    <source>
        <dbReference type="Proteomes" id="UP000827889"/>
    </source>
</evidence>
<dbReference type="InterPro" id="IPR011009">
    <property type="entry name" value="Kinase-like_dom_sf"/>
</dbReference>
<keyword evidence="8" id="KW-1185">Reference proteome</keyword>
<dbReference type="Pfam" id="PF07714">
    <property type="entry name" value="PK_Tyr_Ser-Thr"/>
    <property type="match status" value="1"/>
</dbReference>
<accession>A0A8B8PJ22</accession>
<dbReference type="GeneID" id="115743928"/>
<comment type="catalytic activity">
    <reaction evidence="4">
        <text>L-threonyl-[protein] + ATP = O-phospho-L-threonyl-[protein] + ADP + H(+)</text>
        <dbReference type="Rhea" id="RHEA:46608"/>
        <dbReference type="Rhea" id="RHEA-COMP:11060"/>
        <dbReference type="Rhea" id="RHEA-COMP:11605"/>
        <dbReference type="ChEBI" id="CHEBI:15378"/>
        <dbReference type="ChEBI" id="CHEBI:30013"/>
        <dbReference type="ChEBI" id="CHEBI:30616"/>
        <dbReference type="ChEBI" id="CHEBI:61977"/>
        <dbReference type="ChEBI" id="CHEBI:456216"/>
        <dbReference type="EC" id="2.7.11.1"/>
    </reaction>
</comment>
<dbReference type="InterPro" id="IPR050588">
    <property type="entry name" value="WNK_Ser-Thr_kinase"/>
</dbReference>
<feature type="region of interest" description="Disordered" evidence="6">
    <location>
        <begin position="313"/>
        <end position="386"/>
    </location>
</feature>
<dbReference type="Proteomes" id="UP000827889">
    <property type="component" value="Chromosome 1"/>
</dbReference>
<evidence type="ECO:0000256" key="3">
    <source>
        <dbReference type="ARBA" id="ARBA00022777"/>
    </source>
</evidence>
<dbReference type="EC" id="2.7.11.1" evidence="1"/>
<dbReference type="InterPro" id="IPR000719">
    <property type="entry name" value="Prot_kinase_dom"/>
</dbReference>
<keyword evidence="3 9" id="KW-0808">Transferase</keyword>
<dbReference type="RefSeq" id="XP_030534801.1">
    <property type="nucleotide sequence ID" value="XM_030678941.2"/>
</dbReference>
<keyword evidence="3 9" id="KW-0418">Kinase</keyword>
<evidence type="ECO:0000259" key="7">
    <source>
        <dbReference type="PROSITE" id="PS50011"/>
    </source>
</evidence>
<evidence type="ECO:0000313" key="9">
    <source>
        <dbReference type="RefSeq" id="XP_030534801.1"/>
    </source>
</evidence>
<comment type="catalytic activity">
    <reaction evidence="5">
        <text>L-seryl-[protein] + ATP = O-phospho-L-seryl-[protein] + ADP + H(+)</text>
        <dbReference type="Rhea" id="RHEA:17989"/>
        <dbReference type="Rhea" id="RHEA-COMP:9863"/>
        <dbReference type="Rhea" id="RHEA-COMP:11604"/>
        <dbReference type="ChEBI" id="CHEBI:15378"/>
        <dbReference type="ChEBI" id="CHEBI:29999"/>
        <dbReference type="ChEBI" id="CHEBI:30616"/>
        <dbReference type="ChEBI" id="CHEBI:83421"/>
        <dbReference type="ChEBI" id="CHEBI:456216"/>
        <dbReference type="EC" id="2.7.11.1"/>
    </reaction>
</comment>
<evidence type="ECO:0000256" key="5">
    <source>
        <dbReference type="ARBA" id="ARBA00048679"/>
    </source>
</evidence>
<keyword evidence="2" id="KW-0723">Serine/threonine-protein kinase</keyword>
<evidence type="ECO:0000256" key="6">
    <source>
        <dbReference type="SAM" id="MobiDB-lite"/>
    </source>
</evidence>
<dbReference type="AlphaFoldDB" id="A0A8B8PJ22"/>
<dbReference type="PROSITE" id="PS50011">
    <property type="entry name" value="PROTEIN_KINASE_DOM"/>
    <property type="match status" value="1"/>
</dbReference>
<dbReference type="GO" id="GO:0005524">
    <property type="term" value="F:ATP binding"/>
    <property type="evidence" value="ECO:0007669"/>
    <property type="project" value="InterPro"/>
</dbReference>
<evidence type="ECO:0000256" key="2">
    <source>
        <dbReference type="ARBA" id="ARBA00022527"/>
    </source>
</evidence>
<evidence type="ECO:0000256" key="4">
    <source>
        <dbReference type="ARBA" id="ARBA00047899"/>
    </source>
</evidence>
<dbReference type="InterPro" id="IPR001245">
    <property type="entry name" value="Ser-Thr/Tyr_kinase_cat_dom"/>
</dbReference>
<protein>
    <recommendedName>
        <fullName evidence="1">non-specific serine/threonine protein kinase</fullName>
        <ecNumber evidence="1">2.7.11.1</ecNumber>
    </recommendedName>
</protein>
<dbReference type="Gene3D" id="1.10.510.10">
    <property type="entry name" value="Transferase(Phosphotransferase) domain 1"/>
    <property type="match status" value="1"/>
</dbReference>
<sequence length="553" mass="61501">MAPEVYEEAYNELVDIYAFGMCVLEMVTFDYPYSECTHPAQIYKKVISGKKPDALYKVEDPEVRQFVEKCLATASHRLSARELLDDPFLRVDERESDLRSLDNGREVDEMGPMSREPYVPCSDGSYSTGYCNGYGYTPANHWGYHPAELASSGMELFECHDDDHPANVDISIKGKKREDGSIFLRLRIVDKDGPIRNIYFPFDVKIDTALSVATEMVAELDLNDQDVTKIADMIDGAISSLVPEWRPGPGIEETPKFANQKFCENCASNRTSTGSFVDFLSHHPEFTNLQMQCCRNGCASMHGRFEEITCQAGGPEHHTREGAPNVWSTSEGSDYQDIWDRRESRELSSAGPSEPSHTDEESERLDVSVSKEAGTELKSEDEVPFSARESNLQVTGSCSSSASPSFCRDRSDDYGDVVQCEARWMKAKYQMQLRGLKDLHLGQTSKVSARSNLEAKTNTVVSPTVVQLLSTQLQDRGSLSFPAYNEHSTANGPNSMYDVSPDLETRRARNCEAGNDSSRGEVGTAAAESFYAMSLLPHALHRTTSLPVDAVHI</sequence>
<dbReference type="GO" id="GO:0004674">
    <property type="term" value="F:protein serine/threonine kinase activity"/>
    <property type="evidence" value="ECO:0007669"/>
    <property type="project" value="UniProtKB-KW"/>
</dbReference>
<evidence type="ECO:0000256" key="1">
    <source>
        <dbReference type="ARBA" id="ARBA00012513"/>
    </source>
</evidence>
<proteinExistence type="predicted"/>
<feature type="domain" description="Protein kinase" evidence="7">
    <location>
        <begin position="1"/>
        <end position="89"/>
    </location>
</feature>
<reference evidence="9" key="2">
    <citation type="submission" date="2025-08" db="UniProtKB">
        <authorList>
            <consortium name="RefSeq"/>
        </authorList>
    </citation>
    <scope>IDENTIFICATION</scope>
    <source>
        <tissue evidence="9">Leaf</tissue>
    </source>
</reference>
<name>A0A8B8PJ22_9MYRT</name>
<organism evidence="8 9">
    <name type="scientific">Rhodamnia argentea</name>
    <dbReference type="NCBI Taxonomy" id="178133"/>
    <lineage>
        <taxon>Eukaryota</taxon>
        <taxon>Viridiplantae</taxon>
        <taxon>Streptophyta</taxon>
        <taxon>Embryophyta</taxon>
        <taxon>Tracheophyta</taxon>
        <taxon>Spermatophyta</taxon>
        <taxon>Magnoliopsida</taxon>
        <taxon>eudicotyledons</taxon>
        <taxon>Gunneridae</taxon>
        <taxon>Pentapetalae</taxon>
        <taxon>rosids</taxon>
        <taxon>malvids</taxon>
        <taxon>Myrtales</taxon>
        <taxon>Myrtaceae</taxon>
        <taxon>Myrtoideae</taxon>
        <taxon>Myrteae</taxon>
        <taxon>Australasian group</taxon>
        <taxon>Rhodamnia</taxon>
    </lineage>
</organism>
<dbReference type="SUPFAM" id="SSF56112">
    <property type="entry name" value="Protein kinase-like (PK-like)"/>
    <property type="match status" value="1"/>
</dbReference>
<gene>
    <name evidence="9" type="primary">LOC115743928</name>
</gene>